<dbReference type="PROSITE" id="PS50977">
    <property type="entry name" value="HTH_TETR_2"/>
    <property type="match status" value="1"/>
</dbReference>
<dbReference type="STRING" id="327939.BIW53_03885"/>
<dbReference type="SUPFAM" id="SSF46689">
    <property type="entry name" value="Homeodomain-like"/>
    <property type="match status" value="1"/>
</dbReference>
<evidence type="ECO:0000313" key="4">
    <source>
        <dbReference type="EMBL" id="OHU96477.1"/>
    </source>
</evidence>
<dbReference type="GO" id="GO:0003677">
    <property type="term" value="F:DNA binding"/>
    <property type="evidence" value="ECO:0007669"/>
    <property type="project" value="UniProtKB-UniRule"/>
</dbReference>
<accession>A0A1S1N5Q5</accession>
<dbReference type="Gene3D" id="1.10.357.10">
    <property type="entry name" value="Tetracycline Repressor, domain 2"/>
    <property type="match status" value="1"/>
</dbReference>
<name>A0A1S1N5Q5_9GAMM</name>
<proteinExistence type="predicted"/>
<evidence type="ECO:0000259" key="3">
    <source>
        <dbReference type="PROSITE" id="PS50977"/>
    </source>
</evidence>
<dbReference type="PANTHER" id="PTHR43479">
    <property type="entry name" value="ACREF/ENVCD OPERON REPRESSOR-RELATED"/>
    <property type="match status" value="1"/>
</dbReference>
<dbReference type="InterPro" id="IPR023772">
    <property type="entry name" value="DNA-bd_HTH_TetR-type_CS"/>
</dbReference>
<dbReference type="EMBL" id="MNAN01000026">
    <property type="protein sequence ID" value="OHU96477.1"/>
    <property type="molecule type" value="Genomic_DNA"/>
</dbReference>
<dbReference type="InterPro" id="IPR001647">
    <property type="entry name" value="HTH_TetR"/>
</dbReference>
<organism evidence="4 5">
    <name type="scientific">Pseudoalteromonas byunsanensis</name>
    <dbReference type="NCBI Taxonomy" id="327939"/>
    <lineage>
        <taxon>Bacteria</taxon>
        <taxon>Pseudomonadati</taxon>
        <taxon>Pseudomonadota</taxon>
        <taxon>Gammaproteobacteria</taxon>
        <taxon>Alteromonadales</taxon>
        <taxon>Pseudoalteromonadaceae</taxon>
        <taxon>Pseudoalteromonas</taxon>
    </lineage>
</organism>
<evidence type="ECO:0000313" key="5">
    <source>
        <dbReference type="Proteomes" id="UP000180253"/>
    </source>
</evidence>
<gene>
    <name evidence="4" type="ORF">BIW53_03885</name>
</gene>
<feature type="DNA-binding region" description="H-T-H motif" evidence="2">
    <location>
        <begin position="28"/>
        <end position="47"/>
    </location>
</feature>
<evidence type="ECO:0000256" key="2">
    <source>
        <dbReference type="PROSITE-ProRule" id="PRU00335"/>
    </source>
</evidence>
<sequence length="173" mass="20000">MNKKTSTKQKILQASWQLFNDQGFAQTTTRQISQLAGVATGTVFSHFPTKLDILKTAMHEKIEHTLAQAAQSEKLHTPRLRLRHYAKFLYQFYLGNREFSKELIGGILWQHDYFSAQLEAFKHTLFEGQPYDSYKADIMMDCYFMTLIVGLNDENSDVDSLVRLLSNKLQSIQ</sequence>
<dbReference type="InterPro" id="IPR050624">
    <property type="entry name" value="HTH-type_Tx_Regulator"/>
</dbReference>
<dbReference type="PRINTS" id="PR00455">
    <property type="entry name" value="HTHTETR"/>
</dbReference>
<feature type="domain" description="HTH tetR-type" evidence="3">
    <location>
        <begin position="5"/>
        <end position="65"/>
    </location>
</feature>
<dbReference type="InterPro" id="IPR009057">
    <property type="entry name" value="Homeodomain-like_sf"/>
</dbReference>
<dbReference type="OrthoDB" id="116240at2"/>
<dbReference type="Proteomes" id="UP000180253">
    <property type="component" value="Unassembled WGS sequence"/>
</dbReference>
<comment type="caution">
    <text evidence="4">The sequence shown here is derived from an EMBL/GenBank/DDBJ whole genome shotgun (WGS) entry which is preliminary data.</text>
</comment>
<reference evidence="4 5" key="1">
    <citation type="submission" date="2016-10" db="EMBL/GenBank/DDBJ databases">
        <title>Pseudoalteromonas amylolytica sp. nov., isolated from the surface seawater.</title>
        <authorList>
            <person name="Wu Y.-H."/>
            <person name="Cheng H."/>
            <person name="Jin X.-B."/>
            <person name="Wang C.-S."/>
            <person name="Xu X.-W."/>
        </authorList>
    </citation>
    <scope>NUCLEOTIDE SEQUENCE [LARGE SCALE GENOMIC DNA]</scope>
    <source>
        <strain evidence="4 5">JCM 12483</strain>
    </source>
</reference>
<dbReference type="RefSeq" id="WP_070990506.1">
    <property type="nucleotide sequence ID" value="NZ_CBCSHD010000001.1"/>
</dbReference>
<dbReference type="PANTHER" id="PTHR43479:SF11">
    <property type="entry name" value="ACREF_ENVCD OPERON REPRESSOR-RELATED"/>
    <property type="match status" value="1"/>
</dbReference>
<dbReference type="PROSITE" id="PS01081">
    <property type="entry name" value="HTH_TETR_1"/>
    <property type="match status" value="1"/>
</dbReference>
<dbReference type="Pfam" id="PF00440">
    <property type="entry name" value="TetR_N"/>
    <property type="match status" value="1"/>
</dbReference>
<dbReference type="AlphaFoldDB" id="A0A1S1N5Q5"/>
<protein>
    <submittedName>
        <fullName evidence="4">TetR family transcriptional regulator</fullName>
    </submittedName>
</protein>
<keyword evidence="1 2" id="KW-0238">DNA-binding</keyword>
<evidence type="ECO:0000256" key="1">
    <source>
        <dbReference type="ARBA" id="ARBA00023125"/>
    </source>
</evidence>
<keyword evidence="5" id="KW-1185">Reference proteome</keyword>